<comment type="caution">
    <text evidence="1">The sequence shown here is derived from an EMBL/GenBank/DDBJ whole genome shotgun (WGS) entry which is preliminary data.</text>
</comment>
<organism evidence="1 2">
    <name type="scientific">Alectoria fallacina</name>
    <dbReference type="NCBI Taxonomy" id="1903189"/>
    <lineage>
        <taxon>Eukaryota</taxon>
        <taxon>Fungi</taxon>
        <taxon>Dikarya</taxon>
        <taxon>Ascomycota</taxon>
        <taxon>Pezizomycotina</taxon>
        <taxon>Lecanoromycetes</taxon>
        <taxon>OSLEUM clade</taxon>
        <taxon>Lecanoromycetidae</taxon>
        <taxon>Lecanorales</taxon>
        <taxon>Lecanorineae</taxon>
        <taxon>Parmeliaceae</taxon>
        <taxon>Alectoria</taxon>
    </lineage>
</organism>
<accession>A0A8H3IUW5</accession>
<protein>
    <submittedName>
        <fullName evidence="1">Uncharacterized protein</fullName>
    </submittedName>
</protein>
<sequence>MANLLADHAAGLASLMARGNYPSGMESLIEERQTSYMSNIIDSYIVNLEVAGFVPNANATTSKRHAFSLDSLIEKRSIPSVPLVINLLEQHGFVPVSGTNSTTSKRDVSDVESALEKRTLPDINLVISRLETYGFVPSGNSSQSSISKRDSTASELNTIISQLEAYGFNPNDYTQANTSALSFPDSSPSVLSATIGVTCPQDDGMTFSTGNDTYQIFCSADFKGFDLEHVHSDNVPECLAACPTYVPPRELPGSRTLCWRHWEGE</sequence>
<dbReference type="Proteomes" id="UP000664203">
    <property type="component" value="Unassembled WGS sequence"/>
</dbReference>
<proteinExistence type="predicted"/>
<name>A0A8H3IUW5_9LECA</name>
<keyword evidence="2" id="KW-1185">Reference proteome</keyword>
<gene>
    <name evidence="1" type="ORF">ALECFALPRED_005567</name>
</gene>
<dbReference type="OrthoDB" id="5358884at2759"/>
<evidence type="ECO:0000313" key="2">
    <source>
        <dbReference type="Proteomes" id="UP000664203"/>
    </source>
</evidence>
<dbReference type="EMBL" id="CAJPDR010000352">
    <property type="protein sequence ID" value="CAF9933338.1"/>
    <property type="molecule type" value="Genomic_DNA"/>
</dbReference>
<dbReference type="AlphaFoldDB" id="A0A8H3IUW5"/>
<reference evidence="1" key="1">
    <citation type="submission" date="2021-03" db="EMBL/GenBank/DDBJ databases">
        <authorList>
            <person name="Tagirdzhanova G."/>
        </authorList>
    </citation>
    <scope>NUCLEOTIDE SEQUENCE</scope>
</reference>
<evidence type="ECO:0000313" key="1">
    <source>
        <dbReference type="EMBL" id="CAF9933338.1"/>
    </source>
</evidence>